<evidence type="ECO:0000313" key="2">
    <source>
        <dbReference type="Proteomes" id="UP000009287"/>
    </source>
</evidence>
<dbReference type="Pfam" id="PF17446">
    <property type="entry name" value="LtuA"/>
    <property type="match status" value="1"/>
</dbReference>
<evidence type="ECO:0000313" key="1">
    <source>
        <dbReference type="EMBL" id="AEP35227.1"/>
    </source>
</evidence>
<dbReference type="EMBL" id="CP002401">
    <property type="protein sequence ID" value="AEP35227.1"/>
    <property type="molecule type" value="Genomic_DNA"/>
</dbReference>
<dbReference type="InterPro" id="IPR035380">
    <property type="entry name" value="LtuA"/>
</dbReference>
<organism evidence="1 2">
    <name type="scientific">Chlamydia trachomatis serovar A (strain A2497)</name>
    <dbReference type="NCBI Taxonomy" id="580047"/>
    <lineage>
        <taxon>Bacteria</taxon>
        <taxon>Pseudomonadati</taxon>
        <taxon>Chlamydiota</taxon>
        <taxon>Chlamydiia</taxon>
        <taxon>Chlamydiales</taxon>
        <taxon>Chlamydiaceae</taxon>
        <taxon>Chlamydia/Chlamydophila group</taxon>
        <taxon>Chlamydia</taxon>
    </lineage>
</organism>
<sequence>MGFMFFIRARFIGFLDVHGYLAAKKGQQVMRSGSSIWVGSHGPIFYKVF</sequence>
<dbReference type="AlphaFoldDB" id="G4NMW3"/>
<accession>G4NMW3</accession>
<dbReference type="KEGG" id="cra:CTO_0411"/>
<reference evidence="1 2" key="1">
    <citation type="journal article" date="2011" name="J. Exp. Med.">
        <title>A live-attenuated chlamydial vaccine protects against trachoma in nonhuman primates.</title>
        <authorList>
            <person name="Kari L."/>
            <person name="Whitmire W.M."/>
            <person name="Olivares-Zavaleta N."/>
            <person name="Goheen M.M."/>
            <person name="Taylor L.D."/>
            <person name="Carlson J.H."/>
            <person name="Sturdevant G.L."/>
            <person name="Lu C."/>
            <person name="Bakios L.E."/>
            <person name="Randall L.B."/>
            <person name="Parnell M.J."/>
            <person name="Zhong G."/>
            <person name="Caldwell H.D."/>
        </authorList>
    </citation>
    <scope>NUCLEOTIDE SEQUENCE [LARGE SCALE GENOMIC DNA]</scope>
    <source>
        <strain evidence="1 2">A2497</strain>
    </source>
</reference>
<protein>
    <submittedName>
        <fullName evidence="1">Late transcription unit A protein</fullName>
    </submittedName>
</protein>
<name>G4NMW3_CHLT4</name>
<dbReference type="Proteomes" id="UP000009287">
    <property type="component" value="Chromosome"/>
</dbReference>
<proteinExistence type="predicted"/>
<gene>
    <name evidence="1" type="ordered locus">CTO_0411</name>
</gene>